<name>A0ABT4SC38_9ACTN</name>
<dbReference type="Proteomes" id="UP001144036">
    <property type="component" value="Unassembled WGS sequence"/>
</dbReference>
<organism evidence="1 2">
    <name type="scientific">Nonomuraea corallina</name>
    <dbReference type="NCBI Taxonomy" id="2989783"/>
    <lineage>
        <taxon>Bacteria</taxon>
        <taxon>Bacillati</taxon>
        <taxon>Actinomycetota</taxon>
        <taxon>Actinomycetes</taxon>
        <taxon>Streptosporangiales</taxon>
        <taxon>Streptosporangiaceae</taxon>
        <taxon>Nonomuraea</taxon>
    </lineage>
</organism>
<evidence type="ECO:0000313" key="1">
    <source>
        <dbReference type="EMBL" id="MDA0634550.1"/>
    </source>
</evidence>
<protein>
    <submittedName>
        <fullName evidence="1">Uncharacterized protein</fullName>
    </submittedName>
</protein>
<gene>
    <name evidence="1" type="ORF">OUY22_14085</name>
</gene>
<comment type="caution">
    <text evidence="1">The sequence shown here is derived from an EMBL/GenBank/DDBJ whole genome shotgun (WGS) entry which is preliminary data.</text>
</comment>
<reference evidence="1" key="1">
    <citation type="submission" date="2022-11" db="EMBL/GenBank/DDBJ databases">
        <title>Nonomuraea corallina sp. nov., a new species of the genus Nonomuraea isolated from sea side sediment in Thai sea.</title>
        <authorList>
            <person name="Ngamcharungchit C."/>
            <person name="Matsumoto A."/>
            <person name="Suriyachadkun C."/>
            <person name="Panbangred W."/>
            <person name="Inahashi Y."/>
            <person name="Intra B."/>
        </authorList>
    </citation>
    <scope>NUCLEOTIDE SEQUENCE</scope>
    <source>
        <strain evidence="1">MCN248</strain>
    </source>
</reference>
<proteinExistence type="predicted"/>
<dbReference type="EMBL" id="JAPNNL010000045">
    <property type="protein sequence ID" value="MDA0634550.1"/>
    <property type="molecule type" value="Genomic_DNA"/>
</dbReference>
<keyword evidence="2" id="KW-1185">Reference proteome</keyword>
<accession>A0ABT4SC38</accession>
<evidence type="ECO:0000313" key="2">
    <source>
        <dbReference type="Proteomes" id="UP001144036"/>
    </source>
</evidence>
<sequence length="70" mass="7799">MTVDNTTAQEDDGLSFVSWELFPKTTDPILGANTPSQAQGYWPYADKQGDYGNVTEFVASSKFWMTPSTR</sequence>
<dbReference type="RefSeq" id="WP_270155365.1">
    <property type="nucleotide sequence ID" value="NZ_JAPNNL010000045.1"/>
</dbReference>